<reference evidence="11" key="1">
    <citation type="journal article" date="2020" name="BMC Genomics">
        <title>Correction to: Identification and distribution of gene clusters required for synthesis of sphingolipid metabolism inhibitors in diverse species of the filamentous fungus Fusarium.</title>
        <authorList>
            <person name="Kim H.S."/>
            <person name="Lohmar J.M."/>
            <person name="Busman M."/>
            <person name="Brown D.W."/>
            <person name="Naumann T.A."/>
            <person name="Divon H.H."/>
            <person name="Lysoe E."/>
            <person name="Uhlig S."/>
            <person name="Proctor R.H."/>
        </authorList>
    </citation>
    <scope>NUCLEOTIDE SEQUENCE</scope>
    <source>
        <strain evidence="11">NRRL 22465</strain>
    </source>
</reference>
<evidence type="ECO:0000256" key="3">
    <source>
        <dbReference type="ARBA" id="ARBA00022692"/>
    </source>
</evidence>
<evidence type="ECO:0000313" key="11">
    <source>
        <dbReference type="EMBL" id="KAF4975899.1"/>
    </source>
</evidence>
<dbReference type="EMBL" id="JABEYC010000589">
    <property type="protein sequence ID" value="KAF4975899.1"/>
    <property type="molecule type" value="Genomic_DNA"/>
</dbReference>
<name>A0A8H4UFZ7_9HYPO</name>
<comment type="similarity">
    <text evidence="2 9">Belongs to the calreticulin family.</text>
</comment>
<keyword evidence="4 9" id="KW-0256">Endoplasmic reticulum</keyword>
<dbReference type="Proteomes" id="UP000635477">
    <property type="component" value="Unassembled WGS sequence"/>
</dbReference>
<dbReference type="GO" id="GO:0036503">
    <property type="term" value="P:ERAD pathway"/>
    <property type="evidence" value="ECO:0007669"/>
    <property type="project" value="TreeGrafter"/>
</dbReference>
<dbReference type="GO" id="GO:0051082">
    <property type="term" value="F:unfolded protein binding"/>
    <property type="evidence" value="ECO:0007669"/>
    <property type="project" value="InterPro"/>
</dbReference>
<keyword evidence="7 9" id="KW-0143">Chaperone</keyword>
<dbReference type="GO" id="GO:0005509">
    <property type="term" value="F:calcium ion binding"/>
    <property type="evidence" value="ECO:0007669"/>
    <property type="project" value="InterPro"/>
</dbReference>
<dbReference type="PRINTS" id="PR00626">
    <property type="entry name" value="CALRETICULIN"/>
</dbReference>
<dbReference type="SUPFAM" id="SSF49899">
    <property type="entry name" value="Concanavalin A-like lectins/glucanases"/>
    <property type="match status" value="1"/>
</dbReference>
<proteinExistence type="inferred from homology"/>
<dbReference type="InterPro" id="IPR018124">
    <property type="entry name" value="Calret/calnex_CS"/>
</dbReference>
<dbReference type="FunFam" id="2.10.250.10:FF:000001">
    <property type="entry name" value="Calnexin homolog"/>
    <property type="match status" value="1"/>
</dbReference>
<dbReference type="OrthoDB" id="1938156at2759"/>
<organism evidence="11 12">
    <name type="scientific">Fusarium zealandicum</name>
    <dbReference type="NCBI Taxonomy" id="1053134"/>
    <lineage>
        <taxon>Eukaryota</taxon>
        <taxon>Fungi</taxon>
        <taxon>Dikarya</taxon>
        <taxon>Ascomycota</taxon>
        <taxon>Pezizomycotina</taxon>
        <taxon>Sordariomycetes</taxon>
        <taxon>Hypocreomycetidae</taxon>
        <taxon>Hypocreales</taxon>
        <taxon>Nectriaceae</taxon>
        <taxon>Fusarium</taxon>
        <taxon>Fusarium staphyleae species complex</taxon>
    </lineage>
</organism>
<comment type="caution">
    <text evidence="11">The sequence shown here is derived from an EMBL/GenBank/DDBJ whole genome shotgun (WGS) entry which is preliminary data.</text>
</comment>
<evidence type="ECO:0000256" key="8">
    <source>
        <dbReference type="PIRSR" id="PIRSR601580-3"/>
    </source>
</evidence>
<dbReference type="SUPFAM" id="SSF63887">
    <property type="entry name" value="P-domain of calnexin/calreticulin"/>
    <property type="match status" value="1"/>
</dbReference>
<dbReference type="InterPro" id="IPR013320">
    <property type="entry name" value="ConA-like_dom_sf"/>
</dbReference>
<evidence type="ECO:0000256" key="6">
    <source>
        <dbReference type="ARBA" id="ARBA00023136"/>
    </source>
</evidence>
<feature type="region of interest" description="Disordered" evidence="10">
    <location>
        <begin position="534"/>
        <end position="567"/>
    </location>
</feature>
<dbReference type="AlphaFoldDB" id="A0A8H4UFZ7"/>
<keyword evidence="12" id="KW-1185">Reference proteome</keyword>
<reference evidence="11" key="2">
    <citation type="submission" date="2020-05" db="EMBL/GenBank/DDBJ databases">
        <authorList>
            <person name="Kim H.-S."/>
            <person name="Proctor R.H."/>
            <person name="Brown D.W."/>
        </authorList>
    </citation>
    <scope>NUCLEOTIDE SEQUENCE</scope>
    <source>
        <strain evidence="11">NRRL 22465</strain>
    </source>
</reference>
<dbReference type="PANTHER" id="PTHR11073">
    <property type="entry name" value="CALRETICULIN AND CALNEXIN"/>
    <property type="match status" value="1"/>
</dbReference>
<keyword evidence="5 9" id="KW-1133">Transmembrane helix</keyword>
<evidence type="ECO:0000256" key="9">
    <source>
        <dbReference type="RuleBase" id="RU362126"/>
    </source>
</evidence>
<evidence type="ECO:0000256" key="2">
    <source>
        <dbReference type="ARBA" id="ARBA00010983"/>
    </source>
</evidence>
<evidence type="ECO:0008006" key="13">
    <source>
        <dbReference type="Google" id="ProtNLM"/>
    </source>
</evidence>
<feature type="signal peptide" evidence="9">
    <location>
        <begin position="1"/>
        <end position="21"/>
    </location>
</feature>
<sequence>MKFNAVAAAMSAALLAGNVQAEDVKADEASPAVPELPTFTPTNIKADFLEQFTDDWDQRWKPSHAKKDTSGSEKEDEEWAYVGEWAVEEPHKYKGMVGDKGLVVKNPAAHHAISAKFPKKIDNKGKTLVVQYEVKLQNGLECGGAYMKLLRDNKALHQEEFGNTTPYVIMFGPDKCGHTNKVHFIFNHKNPKTGEYEEKHLSSPPTAKIVKTTELYTLIVHPNNTYIIKQNNEEVKTGSLLEDFSPAVNPPAEIDDASDSKPEDWVDQARIPDPEAKKPEDWDEDAPYEIVDEEATKPEDWLEEEAITIPDPEATKPEDWDDEEDGDWIPPTVPNPKCSDASGCGLWTKPMKRNPDYKGKWTAPYVENPAYKGTWAPRKIKNPDYYEDKTPANLEPMGAIGFEIWTMQNDILFDNIYIGHSVEDANKLAEESFGLKHPVEKALWDTEKPKQDPKKPNSPSDLNFLDDPVFYVKEKLDLFMTIAAKDPIEAVKFVPEVAGGLVAIVVVSLGFLAALVNLGTSSPAVQKTAEKAADKAKEVKDKTVEATASGADKVKGEAKKRTTRSQS</sequence>
<dbReference type="FunFam" id="2.60.120.200:FF:000011">
    <property type="entry name" value="Probable calnexin"/>
    <property type="match status" value="1"/>
</dbReference>
<dbReference type="PROSITE" id="PS00804">
    <property type="entry name" value="CALRETICULIN_2"/>
    <property type="match status" value="1"/>
</dbReference>
<keyword evidence="9" id="KW-0732">Signal</keyword>
<dbReference type="GO" id="GO:0006457">
    <property type="term" value="P:protein folding"/>
    <property type="evidence" value="ECO:0007669"/>
    <property type="project" value="InterPro"/>
</dbReference>
<gene>
    <name evidence="11" type="ORF">FZEAL_7372</name>
</gene>
<evidence type="ECO:0000313" key="12">
    <source>
        <dbReference type="Proteomes" id="UP000635477"/>
    </source>
</evidence>
<dbReference type="Pfam" id="PF00262">
    <property type="entry name" value="Calreticulin"/>
    <property type="match status" value="1"/>
</dbReference>
<evidence type="ECO:0000256" key="1">
    <source>
        <dbReference type="ARBA" id="ARBA00004115"/>
    </source>
</evidence>
<evidence type="ECO:0000256" key="7">
    <source>
        <dbReference type="ARBA" id="ARBA00023186"/>
    </source>
</evidence>
<accession>A0A8H4UFZ7</accession>
<evidence type="ECO:0000256" key="10">
    <source>
        <dbReference type="SAM" id="MobiDB-lite"/>
    </source>
</evidence>
<feature type="transmembrane region" description="Helical" evidence="9">
    <location>
        <begin position="497"/>
        <end position="518"/>
    </location>
</feature>
<feature type="disulfide bond" evidence="8">
    <location>
        <begin position="142"/>
        <end position="176"/>
    </location>
</feature>
<evidence type="ECO:0000256" key="4">
    <source>
        <dbReference type="ARBA" id="ARBA00022824"/>
    </source>
</evidence>
<dbReference type="Gene3D" id="2.60.120.200">
    <property type="match status" value="1"/>
</dbReference>
<dbReference type="GO" id="GO:0005789">
    <property type="term" value="C:endoplasmic reticulum membrane"/>
    <property type="evidence" value="ECO:0007669"/>
    <property type="project" value="UniProtKB-SubCell"/>
</dbReference>
<feature type="region of interest" description="Disordered" evidence="10">
    <location>
        <begin position="243"/>
        <end position="265"/>
    </location>
</feature>
<keyword evidence="8" id="KW-1015">Disulfide bond</keyword>
<protein>
    <recommendedName>
        <fullName evidence="13">Calnexin</fullName>
    </recommendedName>
</protein>
<dbReference type="InterPro" id="IPR001580">
    <property type="entry name" value="Calret/calnex"/>
</dbReference>
<dbReference type="PROSITE" id="PS00803">
    <property type="entry name" value="CALRETICULIN_1"/>
    <property type="match status" value="1"/>
</dbReference>
<keyword evidence="3 9" id="KW-0812">Transmembrane</keyword>
<feature type="chain" id="PRO_5034543106" description="Calnexin" evidence="9">
    <location>
        <begin position="22"/>
        <end position="567"/>
    </location>
</feature>
<evidence type="ECO:0000256" key="5">
    <source>
        <dbReference type="ARBA" id="ARBA00022989"/>
    </source>
</evidence>
<comment type="subcellular location">
    <subcellularLocation>
        <location evidence="1">Endoplasmic reticulum membrane</location>
        <topology evidence="1">Single-pass type I membrane protein</topology>
    </subcellularLocation>
</comment>
<keyword evidence="6 9" id="KW-0472">Membrane</keyword>
<dbReference type="PANTHER" id="PTHR11073:SF1">
    <property type="entry name" value="CALNEXIN 14D-RELATED"/>
    <property type="match status" value="1"/>
</dbReference>
<dbReference type="InterPro" id="IPR009033">
    <property type="entry name" value="Calreticulin/calnexin_P_dom_sf"/>
</dbReference>
<dbReference type="Gene3D" id="2.10.250.10">
    <property type="entry name" value="Calreticulin/calnexin, P domain"/>
    <property type="match status" value="1"/>
</dbReference>
<dbReference type="PROSITE" id="PS00805">
    <property type="entry name" value="CALRETICULIN_REPEAT"/>
    <property type="match status" value="1"/>
</dbReference>
<feature type="compositionally biased region" description="Basic and acidic residues" evidence="10">
    <location>
        <begin position="534"/>
        <end position="544"/>
    </location>
</feature>